<dbReference type="PANTHER" id="PTHR11926:SF774">
    <property type="entry name" value="UDP-GLYCOSYLTRANSFERASE 85A1-RELATED"/>
    <property type="match status" value="1"/>
</dbReference>
<dbReference type="GO" id="GO:0080044">
    <property type="term" value="F:quercetin 7-O-glucosyltransferase activity"/>
    <property type="evidence" value="ECO:0007669"/>
    <property type="project" value="TreeGrafter"/>
</dbReference>
<keyword evidence="2" id="KW-0808">Transferase</keyword>
<dbReference type="InterPro" id="IPR002213">
    <property type="entry name" value="UDP_glucos_trans"/>
</dbReference>
<dbReference type="AlphaFoldDB" id="A0AAD8KTZ3"/>
<protein>
    <submittedName>
        <fullName evidence="3">Uncharacterized protein</fullName>
    </submittedName>
</protein>
<dbReference type="SUPFAM" id="SSF53756">
    <property type="entry name" value="UDP-Glycosyltransferase/glycogen phosphorylase"/>
    <property type="match status" value="1"/>
</dbReference>
<gene>
    <name evidence="3" type="ORF">QVD17_17473</name>
</gene>
<dbReference type="EMBL" id="JAUHHV010000004">
    <property type="protein sequence ID" value="KAK1428634.1"/>
    <property type="molecule type" value="Genomic_DNA"/>
</dbReference>
<dbReference type="PANTHER" id="PTHR11926">
    <property type="entry name" value="GLUCOSYL/GLUCURONOSYL TRANSFERASES"/>
    <property type="match status" value="1"/>
</dbReference>
<dbReference type="Pfam" id="PF00201">
    <property type="entry name" value="UDPGT"/>
    <property type="match status" value="1"/>
</dbReference>
<sequence>MTQPSTTITTTTTTTITHHVVAIPYPGRGHINPMMNLCKLIALRRPSTFLITIIITEEWLGFIQSEPKPNNIRFATIPNVIPSEVNRGVDWVGFMTAVMTKMEGPVEELVRKMEVAVNVIVYDAYMSWVFEMGGRMNIPVASLYTMSANVFAMFYYYDLLVHNCNAGDNFSGDVEEIVDYIPGVPPIRVADLVTCFNGKGKEVIGITLQAILMSTKAQFLLFVSTYELEAEVIDALKSQLSVPVYAVGPAIPYFNLHDEQNDQNTPEYKQNDQNTPEYVRWLDSQPSASVLYISQGSFLSVSDAQLDEIVAGIHDSGVRYLWIARGEKTRFKYENDEKGLVIPWCDQLRVLCHDSIGAFWSHCGWNSTKEGAFSGVPMLTFPIFFDQVPNSKMIVEDWKMGRRVSIGEGILITRDEISKLVKSFMDRESEEGNEMRRRAKEVAKICRRATTEGGSACIGIDSFINSISKS</sequence>
<dbReference type="Proteomes" id="UP001229421">
    <property type="component" value="Unassembled WGS sequence"/>
</dbReference>
<evidence type="ECO:0000256" key="2">
    <source>
        <dbReference type="ARBA" id="ARBA00022679"/>
    </source>
</evidence>
<reference evidence="3" key="1">
    <citation type="journal article" date="2023" name="bioRxiv">
        <title>Improved chromosome-level genome assembly for marigold (Tagetes erecta).</title>
        <authorList>
            <person name="Jiang F."/>
            <person name="Yuan L."/>
            <person name="Wang S."/>
            <person name="Wang H."/>
            <person name="Xu D."/>
            <person name="Wang A."/>
            <person name="Fan W."/>
        </authorList>
    </citation>
    <scope>NUCLEOTIDE SEQUENCE</scope>
    <source>
        <strain evidence="3">WSJ</strain>
        <tissue evidence="3">Leaf</tissue>
    </source>
</reference>
<dbReference type="FunFam" id="3.40.50.2000:FF:000138">
    <property type="entry name" value="Glycosyltransferase"/>
    <property type="match status" value="1"/>
</dbReference>
<evidence type="ECO:0000313" key="3">
    <source>
        <dbReference type="EMBL" id="KAK1428634.1"/>
    </source>
</evidence>
<proteinExistence type="inferred from homology"/>
<name>A0AAD8KTZ3_TARER</name>
<comment type="similarity">
    <text evidence="1">Belongs to the UDP-glycosyltransferase family.</text>
</comment>
<dbReference type="Gene3D" id="3.40.50.2000">
    <property type="entry name" value="Glycogen Phosphorylase B"/>
    <property type="match status" value="2"/>
</dbReference>
<keyword evidence="4" id="KW-1185">Reference proteome</keyword>
<comment type="caution">
    <text evidence="3">The sequence shown here is derived from an EMBL/GenBank/DDBJ whole genome shotgun (WGS) entry which is preliminary data.</text>
</comment>
<dbReference type="CDD" id="cd03784">
    <property type="entry name" value="GT1_Gtf-like"/>
    <property type="match status" value="1"/>
</dbReference>
<evidence type="ECO:0000256" key="1">
    <source>
        <dbReference type="ARBA" id="ARBA00009995"/>
    </source>
</evidence>
<accession>A0AAD8KTZ3</accession>
<dbReference type="GO" id="GO:0080043">
    <property type="term" value="F:quercetin 3-O-glucosyltransferase activity"/>
    <property type="evidence" value="ECO:0007669"/>
    <property type="project" value="TreeGrafter"/>
</dbReference>
<organism evidence="3 4">
    <name type="scientific">Tagetes erecta</name>
    <name type="common">African marigold</name>
    <dbReference type="NCBI Taxonomy" id="13708"/>
    <lineage>
        <taxon>Eukaryota</taxon>
        <taxon>Viridiplantae</taxon>
        <taxon>Streptophyta</taxon>
        <taxon>Embryophyta</taxon>
        <taxon>Tracheophyta</taxon>
        <taxon>Spermatophyta</taxon>
        <taxon>Magnoliopsida</taxon>
        <taxon>eudicotyledons</taxon>
        <taxon>Gunneridae</taxon>
        <taxon>Pentapetalae</taxon>
        <taxon>asterids</taxon>
        <taxon>campanulids</taxon>
        <taxon>Asterales</taxon>
        <taxon>Asteraceae</taxon>
        <taxon>Asteroideae</taxon>
        <taxon>Heliantheae alliance</taxon>
        <taxon>Tageteae</taxon>
        <taxon>Tagetes</taxon>
    </lineage>
</organism>
<evidence type="ECO:0000313" key="4">
    <source>
        <dbReference type="Proteomes" id="UP001229421"/>
    </source>
</evidence>